<keyword evidence="2 4" id="KW-0805">Transcription regulation</keyword>
<dbReference type="EMBL" id="LM997413">
    <property type="protein sequence ID" value="CEA06301.1"/>
    <property type="molecule type" value="Genomic_DNA"/>
</dbReference>
<name>A0A078MN98_9PSED</name>
<dbReference type="SUPFAM" id="SSF82679">
    <property type="entry name" value="N-utilization substance G protein NusG, N-terminal domain"/>
    <property type="match status" value="1"/>
</dbReference>
<dbReference type="Pfam" id="PF02357">
    <property type="entry name" value="NusG"/>
    <property type="match status" value="1"/>
</dbReference>
<dbReference type="InterPro" id="IPR036735">
    <property type="entry name" value="NGN_dom_sf"/>
</dbReference>
<keyword evidence="1 4" id="KW-0889">Transcription antitermination</keyword>
<dbReference type="InterPro" id="IPR043425">
    <property type="entry name" value="NusG-like"/>
</dbReference>
<evidence type="ECO:0000256" key="1">
    <source>
        <dbReference type="ARBA" id="ARBA00022814"/>
    </source>
</evidence>
<dbReference type="NCBIfam" id="TIGR01955">
    <property type="entry name" value="RfaH"/>
    <property type="match status" value="1"/>
</dbReference>
<evidence type="ECO:0000256" key="4">
    <source>
        <dbReference type="HAMAP-Rule" id="MF_00951"/>
    </source>
</evidence>
<dbReference type="InterPro" id="IPR010215">
    <property type="entry name" value="Transcription_antiterm_RfaH"/>
</dbReference>
<keyword evidence="3 4" id="KW-0804">Transcription</keyword>
<dbReference type="CDD" id="cd09892">
    <property type="entry name" value="NGN_SP_RfaH"/>
    <property type="match status" value="1"/>
</dbReference>
<dbReference type="OrthoDB" id="9790639at2"/>
<evidence type="ECO:0000313" key="6">
    <source>
        <dbReference type="EMBL" id="CEA06301.1"/>
    </source>
</evidence>
<dbReference type="SMART" id="SM00738">
    <property type="entry name" value="NGN"/>
    <property type="match status" value="1"/>
</dbReference>
<comment type="function">
    <text evidence="4">Enhances distal genes transcription elongation in a specialized subset of operons that encode extracytoplasmic components.</text>
</comment>
<dbReference type="GO" id="GO:0005829">
    <property type="term" value="C:cytosol"/>
    <property type="evidence" value="ECO:0007669"/>
    <property type="project" value="TreeGrafter"/>
</dbReference>
<dbReference type="PANTHER" id="PTHR30265">
    <property type="entry name" value="RHO-INTERACTING TRANSCRIPTION TERMINATION FACTOR NUSG"/>
    <property type="match status" value="1"/>
</dbReference>
<dbReference type="Gene3D" id="3.30.70.940">
    <property type="entry name" value="NusG, N-terminal domain"/>
    <property type="match status" value="1"/>
</dbReference>
<protein>
    <recommendedName>
        <fullName evidence="4">Transcription antitermination protein RfaH</fullName>
    </recommendedName>
</protein>
<accession>A0A078MN98</accession>
<dbReference type="InterPro" id="IPR006645">
    <property type="entry name" value="NGN-like_dom"/>
</dbReference>
<dbReference type="EMBL" id="LK391969">
    <property type="protein sequence ID" value="CEF27726.1"/>
    <property type="molecule type" value="Genomic_DNA"/>
</dbReference>
<evidence type="ECO:0000256" key="2">
    <source>
        <dbReference type="ARBA" id="ARBA00023015"/>
    </source>
</evidence>
<dbReference type="AlphaFoldDB" id="A0A078MN98"/>
<organism evidence="6">
    <name type="scientific">Pseudomonas saudimassiliensis</name>
    <dbReference type="NCBI Taxonomy" id="1461581"/>
    <lineage>
        <taxon>Bacteria</taxon>
        <taxon>Pseudomonadati</taxon>
        <taxon>Pseudomonadota</taxon>
        <taxon>Gammaproteobacteria</taxon>
        <taxon>Pseudomonadales</taxon>
        <taxon>Pseudomonadaceae</taxon>
        <taxon>Pseudomonas</taxon>
    </lineage>
</organism>
<dbReference type="GO" id="GO:0003677">
    <property type="term" value="F:DNA binding"/>
    <property type="evidence" value="ECO:0007669"/>
    <property type="project" value="UniProtKB-UniRule"/>
</dbReference>
<comment type="similarity">
    <text evidence="4">Belongs to the RfaH family.</text>
</comment>
<dbReference type="HAMAP" id="MF_00951">
    <property type="entry name" value="RfaH"/>
    <property type="match status" value="1"/>
</dbReference>
<dbReference type="GO" id="GO:0006354">
    <property type="term" value="P:DNA-templated transcription elongation"/>
    <property type="evidence" value="ECO:0007669"/>
    <property type="project" value="InterPro"/>
</dbReference>
<keyword evidence="4" id="KW-0238">DNA-binding</keyword>
<dbReference type="NCBIfam" id="NF006534">
    <property type="entry name" value="PRK09014.1"/>
    <property type="match status" value="1"/>
</dbReference>
<evidence type="ECO:0000259" key="5">
    <source>
        <dbReference type="SMART" id="SM00738"/>
    </source>
</evidence>
<dbReference type="InterPro" id="IPR008991">
    <property type="entry name" value="Translation_prot_SH3-like_sf"/>
</dbReference>
<comment type="subunit">
    <text evidence="4">Interacts with both the nontemplate DNA and the RNA polymerase (RNAP).</text>
</comment>
<gene>
    <name evidence="4" type="primary">rfaH</name>
    <name evidence="6" type="ORF">BN1049_02685</name>
</gene>
<dbReference type="PATRIC" id="fig|1461581.3.peg.2644"/>
<evidence type="ECO:0000256" key="3">
    <source>
        <dbReference type="ARBA" id="ARBA00023163"/>
    </source>
</evidence>
<dbReference type="SUPFAM" id="SSF50104">
    <property type="entry name" value="Translation proteins SH3-like domain"/>
    <property type="match status" value="1"/>
</dbReference>
<feature type="domain" description="NusG-like N-terminal" evidence="5">
    <location>
        <begin position="7"/>
        <end position="106"/>
    </location>
</feature>
<proteinExistence type="inferred from homology"/>
<dbReference type="RefSeq" id="WP_044500683.1">
    <property type="nucleotide sequence ID" value="NZ_LK391969.1"/>
</dbReference>
<reference evidence="6" key="1">
    <citation type="submission" date="2014-07" db="EMBL/GenBank/DDBJ databases">
        <authorList>
            <person name="Urmite Genomes Urmite Genomes"/>
        </authorList>
    </citation>
    <scope>NUCLEOTIDE SEQUENCE</scope>
    <source>
        <strain evidence="6">12M76_air</strain>
    </source>
</reference>
<dbReference type="GO" id="GO:0001073">
    <property type="term" value="F:transcription antitermination factor activity, DNA binding"/>
    <property type="evidence" value="ECO:0007669"/>
    <property type="project" value="UniProtKB-UniRule"/>
</dbReference>
<sequence>MANDTTTAQWYLIQCKPRQEARAAENLRNQHFPCYCPFHTVEKIQHGKRVVTQQPLFPGYLFINLCKLTDNWHSIRSTRGVLRLVTFANQPLAVADDIIDNLQQRLASLGDTPLFEEGGKVTITDGPFKDLDAIFCKADGNERAIILLTVLHRQQQIRIPLQQLKSSP</sequence>
<dbReference type="PANTHER" id="PTHR30265:SF7">
    <property type="entry name" value="TRANSCRIPTION ANTITERMINATION PROTEIN RFAH"/>
    <property type="match status" value="1"/>
</dbReference>